<name>A0A318E9Y5_9GAMM</name>
<evidence type="ECO:0000256" key="3">
    <source>
        <dbReference type="ARBA" id="ARBA00023163"/>
    </source>
</evidence>
<evidence type="ECO:0000313" key="5">
    <source>
        <dbReference type="EMBL" id="PXV68376.1"/>
    </source>
</evidence>
<dbReference type="PRINTS" id="PR00032">
    <property type="entry name" value="HTHARAC"/>
</dbReference>
<dbReference type="InterPro" id="IPR018060">
    <property type="entry name" value="HTH_AraC"/>
</dbReference>
<gene>
    <name evidence="5" type="ORF">C8D93_10471</name>
</gene>
<keyword evidence="3" id="KW-0804">Transcription</keyword>
<dbReference type="InterPro" id="IPR050204">
    <property type="entry name" value="AraC_XylS_family_regulators"/>
</dbReference>
<evidence type="ECO:0000256" key="2">
    <source>
        <dbReference type="ARBA" id="ARBA00023125"/>
    </source>
</evidence>
<dbReference type="Pfam" id="PF12833">
    <property type="entry name" value="HTH_18"/>
    <property type="match status" value="1"/>
</dbReference>
<dbReference type="RefSeq" id="WP_211307274.1">
    <property type="nucleotide sequence ID" value="NZ_CAKZQT010000022.1"/>
</dbReference>
<dbReference type="AlphaFoldDB" id="A0A318E9Y5"/>
<dbReference type="EMBL" id="QICN01000004">
    <property type="protein sequence ID" value="PXV68376.1"/>
    <property type="molecule type" value="Genomic_DNA"/>
</dbReference>
<keyword evidence="2" id="KW-0238">DNA-binding</keyword>
<dbReference type="PROSITE" id="PS00041">
    <property type="entry name" value="HTH_ARAC_FAMILY_1"/>
    <property type="match status" value="1"/>
</dbReference>
<dbReference type="Proteomes" id="UP000248330">
    <property type="component" value="Unassembled WGS sequence"/>
</dbReference>
<dbReference type="Gene3D" id="1.10.10.60">
    <property type="entry name" value="Homeodomain-like"/>
    <property type="match status" value="1"/>
</dbReference>
<organism evidence="5 6">
    <name type="scientific">Sinimarinibacterium flocculans</name>
    <dbReference type="NCBI Taxonomy" id="985250"/>
    <lineage>
        <taxon>Bacteria</taxon>
        <taxon>Pseudomonadati</taxon>
        <taxon>Pseudomonadota</taxon>
        <taxon>Gammaproteobacteria</taxon>
        <taxon>Nevskiales</taxon>
        <taxon>Nevskiaceae</taxon>
        <taxon>Sinimarinibacterium</taxon>
    </lineage>
</organism>
<dbReference type="GO" id="GO:0003700">
    <property type="term" value="F:DNA-binding transcription factor activity"/>
    <property type="evidence" value="ECO:0007669"/>
    <property type="project" value="InterPro"/>
</dbReference>
<dbReference type="InterPro" id="IPR009057">
    <property type="entry name" value="Homeodomain-like_sf"/>
</dbReference>
<keyword evidence="6" id="KW-1185">Reference proteome</keyword>
<dbReference type="PROSITE" id="PS01124">
    <property type="entry name" value="HTH_ARAC_FAMILY_2"/>
    <property type="match status" value="1"/>
</dbReference>
<proteinExistence type="predicted"/>
<sequence>MGTTGGPTSPLMTLDAEIRVPTATVQLARFHVHEPADTIRDLRDTYWLDLCLTPRPHNARACYRDHWSPHRFERIGKLMLLPPGEVVQARSDGGPSQASVLCHLVPEALCRWFDGDLHWADRRLEATLDIPDSHLRALLLRLVDELRQPGFASAALVELVVAQIAIELARYCTEIRSRAPAGGLAAWRLRLIDERLRETTAAPSLTELAELCSLSVRQLTRGYRASRGRSIGDHIAESRIDHARALLRGDQSVKAIAYTLGFSSPSSFCFAFRRVTGHTPRDYRLRVLRGH</sequence>
<evidence type="ECO:0000259" key="4">
    <source>
        <dbReference type="PROSITE" id="PS01124"/>
    </source>
</evidence>
<evidence type="ECO:0000313" key="6">
    <source>
        <dbReference type="Proteomes" id="UP000248330"/>
    </source>
</evidence>
<dbReference type="GO" id="GO:0043565">
    <property type="term" value="F:sequence-specific DNA binding"/>
    <property type="evidence" value="ECO:0007669"/>
    <property type="project" value="InterPro"/>
</dbReference>
<dbReference type="InterPro" id="IPR020449">
    <property type="entry name" value="Tscrpt_reg_AraC-type_HTH"/>
</dbReference>
<keyword evidence="1" id="KW-0805">Transcription regulation</keyword>
<accession>A0A318E9Y5</accession>
<protein>
    <submittedName>
        <fullName evidence="5">AraC family transcriptional regulator</fullName>
    </submittedName>
</protein>
<dbReference type="PANTHER" id="PTHR46796">
    <property type="entry name" value="HTH-TYPE TRANSCRIPTIONAL ACTIVATOR RHAS-RELATED"/>
    <property type="match status" value="1"/>
</dbReference>
<dbReference type="SMART" id="SM00342">
    <property type="entry name" value="HTH_ARAC"/>
    <property type="match status" value="1"/>
</dbReference>
<feature type="domain" description="HTH araC/xylS-type" evidence="4">
    <location>
        <begin position="186"/>
        <end position="286"/>
    </location>
</feature>
<comment type="caution">
    <text evidence="5">The sequence shown here is derived from an EMBL/GenBank/DDBJ whole genome shotgun (WGS) entry which is preliminary data.</text>
</comment>
<reference evidence="5 6" key="1">
    <citation type="submission" date="2018-04" db="EMBL/GenBank/DDBJ databases">
        <title>Genomic Encyclopedia of Type Strains, Phase IV (KMG-IV): sequencing the most valuable type-strain genomes for metagenomic binning, comparative biology and taxonomic classification.</title>
        <authorList>
            <person name="Goeker M."/>
        </authorList>
    </citation>
    <scope>NUCLEOTIDE SEQUENCE [LARGE SCALE GENOMIC DNA]</scope>
    <source>
        <strain evidence="5 6">DSM 104150</strain>
    </source>
</reference>
<dbReference type="SUPFAM" id="SSF46689">
    <property type="entry name" value="Homeodomain-like"/>
    <property type="match status" value="1"/>
</dbReference>
<dbReference type="InterPro" id="IPR018062">
    <property type="entry name" value="HTH_AraC-typ_CS"/>
</dbReference>
<evidence type="ECO:0000256" key="1">
    <source>
        <dbReference type="ARBA" id="ARBA00023015"/>
    </source>
</evidence>